<dbReference type="InterPro" id="IPR010327">
    <property type="entry name" value="FldB/FldC_alpha/beta"/>
</dbReference>
<evidence type="ECO:0000256" key="1">
    <source>
        <dbReference type="ARBA" id="ARBA00001966"/>
    </source>
</evidence>
<dbReference type="HOGENOM" id="CLU_047375_1_0_9"/>
<name>E6MJK0_9FIRM</name>
<proteinExistence type="inferred from homology"/>
<dbReference type="PANTHER" id="PTHR30548:SF2">
    <property type="entry name" value="2-HYDROXYACYL-COA DEHYDRATASE,D-COMPONENT"/>
    <property type="match status" value="1"/>
</dbReference>
<dbReference type="GO" id="GO:0016836">
    <property type="term" value="F:hydro-lyase activity"/>
    <property type="evidence" value="ECO:0007669"/>
    <property type="project" value="UniProtKB-ARBA"/>
</dbReference>
<accession>E6MJK0</accession>
<evidence type="ECO:0000256" key="3">
    <source>
        <dbReference type="ARBA" id="ARBA00023014"/>
    </source>
</evidence>
<keyword evidence="3" id="KW-0411">Iron-sulfur</keyword>
<evidence type="ECO:0000313" key="5">
    <source>
        <dbReference type="Proteomes" id="UP000004754"/>
    </source>
</evidence>
<dbReference type="Gene3D" id="3.40.50.11890">
    <property type="match status" value="1"/>
</dbReference>
<dbReference type="Gene3D" id="3.40.50.11900">
    <property type="match status" value="1"/>
</dbReference>
<dbReference type="Pfam" id="PF06050">
    <property type="entry name" value="HGD-D"/>
    <property type="match status" value="1"/>
</dbReference>
<comment type="caution">
    <text evidence="4">The sequence shown here is derived from an EMBL/GenBank/DDBJ whole genome shotgun (WGS) entry which is preliminary data.</text>
</comment>
<protein>
    <submittedName>
        <fullName evidence="4">2-hydroxyglutaryl-CoA dehydratase, D-component</fullName>
    </submittedName>
</protein>
<dbReference type="PANTHER" id="PTHR30548">
    <property type="entry name" value="2-HYDROXYGLUTARYL-COA DEHYDRATASE, D-COMPONENT-RELATED"/>
    <property type="match status" value="1"/>
</dbReference>
<reference evidence="4 5" key="1">
    <citation type="submission" date="2010-12" db="EMBL/GenBank/DDBJ databases">
        <authorList>
            <person name="Muzny D."/>
            <person name="Qin X."/>
            <person name="Deng J."/>
            <person name="Jiang H."/>
            <person name="Liu Y."/>
            <person name="Qu J."/>
            <person name="Song X.-Z."/>
            <person name="Zhang L."/>
            <person name="Thornton R."/>
            <person name="Coyle M."/>
            <person name="Francisco L."/>
            <person name="Jackson L."/>
            <person name="Javaid M."/>
            <person name="Korchina V."/>
            <person name="Kovar C."/>
            <person name="Mata R."/>
            <person name="Mathew T."/>
            <person name="Ngo R."/>
            <person name="Nguyen L."/>
            <person name="Nguyen N."/>
            <person name="Okwuonu G."/>
            <person name="Ongeri F."/>
            <person name="Pham C."/>
            <person name="Simmons D."/>
            <person name="Wilczek-Boney K."/>
            <person name="Hale W."/>
            <person name="Jakkamsetti A."/>
            <person name="Pham P."/>
            <person name="Ruth R."/>
            <person name="San Lucas F."/>
            <person name="Warren J."/>
            <person name="Zhang J."/>
            <person name="Zhao Z."/>
            <person name="Zhou C."/>
            <person name="Zhu D."/>
            <person name="Lee S."/>
            <person name="Bess C."/>
            <person name="Blankenburg K."/>
            <person name="Forbes L."/>
            <person name="Fu Q."/>
            <person name="Gubbala S."/>
            <person name="Hirani K."/>
            <person name="Jayaseelan J.C."/>
            <person name="Lara F."/>
            <person name="Munidasa M."/>
            <person name="Palculict T."/>
            <person name="Patil S."/>
            <person name="Pu L.-L."/>
            <person name="Saada N."/>
            <person name="Tang L."/>
            <person name="Weissenberger G."/>
            <person name="Zhu Y."/>
            <person name="Hemphill L."/>
            <person name="Shang Y."/>
            <person name="Youmans B."/>
            <person name="Ayvaz T."/>
            <person name="Ross M."/>
            <person name="Santibanez J."/>
            <person name="Aqrawi P."/>
            <person name="Gross S."/>
            <person name="Joshi V."/>
            <person name="Fowler G."/>
            <person name="Nazareth L."/>
            <person name="Reid J."/>
            <person name="Worley K."/>
            <person name="Petrosino J."/>
            <person name="Highlander S."/>
            <person name="Gibbs R."/>
        </authorList>
    </citation>
    <scope>NUCLEOTIDE SEQUENCE [LARGE SCALE GENOMIC DNA]</scope>
    <source>
        <strain evidence="4 5">ATCC 23263</strain>
    </source>
</reference>
<dbReference type="EMBL" id="AEQN01000028">
    <property type="protein sequence ID" value="EFV00736.1"/>
    <property type="molecule type" value="Genomic_DNA"/>
</dbReference>
<comment type="similarity">
    <text evidence="2">Belongs to the FldB/FldC dehydratase alpha/beta subunit family.</text>
</comment>
<dbReference type="AlphaFoldDB" id="E6MJK0"/>
<gene>
    <name evidence="4" type="ORF">HMP0721_2185</name>
</gene>
<keyword evidence="5" id="KW-1185">Reference proteome</keyword>
<dbReference type="STRING" id="887929.HMP0721_2185"/>
<comment type="cofactor">
    <cofactor evidence="1">
        <name>[4Fe-4S] cluster</name>
        <dbReference type="ChEBI" id="CHEBI:49883"/>
    </cofactor>
</comment>
<keyword evidence="3" id="KW-0479">Metal-binding</keyword>
<keyword evidence="3" id="KW-0408">Iron</keyword>
<organism evidence="4 5">
    <name type="scientific">Pseudoramibacter alactolyticus ATCC 23263</name>
    <dbReference type="NCBI Taxonomy" id="887929"/>
    <lineage>
        <taxon>Bacteria</taxon>
        <taxon>Bacillati</taxon>
        <taxon>Bacillota</taxon>
        <taxon>Clostridia</taxon>
        <taxon>Eubacteriales</taxon>
        <taxon>Eubacteriaceae</taxon>
        <taxon>Pseudoramibacter</taxon>
    </lineage>
</organism>
<sequence>MGVGYNIHRFNFVLYDGQCILILETRNSMDIIKRYGDLIKKKMADSPAAGRRLIDIGLHYETFMKRHFADKALPRPYADLNVLALKSMLAALEHPENTAWVNLFTPVEILQNFGINCLSIEMMASFLGGFGIEDWFINQSEADGMAPTLCSYHKCFVGAVDSGLMPPAAAAVTTSTVCDGNVQTFRRAAAACRVPLTILDIPNEISPMAIAYVVKQLRHFIAELEDLCHRPFDRAALQAALDRENRSFAAYDRFLAAQRGRYYPSTLTIQMFNLFASHLAIGTPEILHFYEALERDVVNRPAFNGKTIFWIHLLPFYQETLKGYFNLSRDYQIQACDMNLDYNRPLDPAHPLESLAKKMLGNIFVGPIERRIAAEKALIAKTGADGVIEFCHWGCKQMAGGAGLMKEALKAEGILTLVIDGDGIDRRNSHDGQIKTRLEAFFEML</sequence>
<evidence type="ECO:0000256" key="2">
    <source>
        <dbReference type="ARBA" id="ARBA00005806"/>
    </source>
</evidence>
<dbReference type="eggNOG" id="COG1775">
    <property type="taxonomic scope" value="Bacteria"/>
</dbReference>
<dbReference type="Proteomes" id="UP000004754">
    <property type="component" value="Unassembled WGS sequence"/>
</dbReference>
<evidence type="ECO:0000313" key="4">
    <source>
        <dbReference type="EMBL" id="EFV00736.1"/>
    </source>
</evidence>
<dbReference type="GO" id="GO:0051536">
    <property type="term" value="F:iron-sulfur cluster binding"/>
    <property type="evidence" value="ECO:0007669"/>
    <property type="project" value="UniProtKB-KW"/>
</dbReference>